<dbReference type="EMBL" id="CM045759">
    <property type="protein sequence ID" value="KAI8018731.1"/>
    <property type="molecule type" value="Genomic_DNA"/>
</dbReference>
<reference evidence="1 2" key="1">
    <citation type="journal article" date="2022" name="Plant J.">
        <title>Chromosome-level genome of Camellia lanceoleosa provides a valuable resource for understanding genome evolution and self-incompatibility.</title>
        <authorList>
            <person name="Gong W."/>
            <person name="Xiao S."/>
            <person name="Wang L."/>
            <person name="Liao Z."/>
            <person name="Chang Y."/>
            <person name="Mo W."/>
            <person name="Hu G."/>
            <person name="Li W."/>
            <person name="Zhao G."/>
            <person name="Zhu H."/>
            <person name="Hu X."/>
            <person name="Ji K."/>
            <person name="Xiang X."/>
            <person name="Song Q."/>
            <person name="Yuan D."/>
            <person name="Jin S."/>
            <person name="Zhang L."/>
        </authorList>
    </citation>
    <scope>NUCLEOTIDE SEQUENCE [LARGE SCALE GENOMIC DNA]</scope>
    <source>
        <strain evidence="1">SQ_2022a</strain>
    </source>
</reference>
<keyword evidence="2" id="KW-1185">Reference proteome</keyword>
<dbReference type="Proteomes" id="UP001060215">
    <property type="component" value="Chromosome 2"/>
</dbReference>
<sequence length="231" mass="24435">MFVWFNFVVVGNIPYDATEEQLIQICEEVGPVVFFRDLKNAKKDLGKNCVALYEASSGDGSLNDDAFPENMFSRSGSTSMEIPVVFVAQSNFLKGKSTRGGDLSSSGSSAGEMLKCSPSSLDLLTNANPQQSLKPLCAMGSSPAKENEVIQGEVLNNGGGVEAVVVTVIPSVDIGIGNYGGGSAVFAVVVTVLIVLNCRECSRGLVMAMTVDVEWYSDCPVFVIEVVLLVG</sequence>
<accession>A0ACC0I3A4</accession>
<evidence type="ECO:0000313" key="2">
    <source>
        <dbReference type="Proteomes" id="UP001060215"/>
    </source>
</evidence>
<gene>
    <name evidence="1" type="ORF">LOK49_LG04G01811</name>
</gene>
<evidence type="ECO:0000313" key="1">
    <source>
        <dbReference type="EMBL" id="KAI8018731.1"/>
    </source>
</evidence>
<proteinExistence type="predicted"/>
<name>A0ACC0I3A4_9ERIC</name>
<organism evidence="1 2">
    <name type="scientific">Camellia lanceoleosa</name>
    <dbReference type="NCBI Taxonomy" id="1840588"/>
    <lineage>
        <taxon>Eukaryota</taxon>
        <taxon>Viridiplantae</taxon>
        <taxon>Streptophyta</taxon>
        <taxon>Embryophyta</taxon>
        <taxon>Tracheophyta</taxon>
        <taxon>Spermatophyta</taxon>
        <taxon>Magnoliopsida</taxon>
        <taxon>eudicotyledons</taxon>
        <taxon>Gunneridae</taxon>
        <taxon>Pentapetalae</taxon>
        <taxon>asterids</taxon>
        <taxon>Ericales</taxon>
        <taxon>Theaceae</taxon>
        <taxon>Camellia</taxon>
    </lineage>
</organism>
<protein>
    <submittedName>
        <fullName evidence="1">Cleavage stimulating factor 64</fullName>
    </submittedName>
</protein>
<comment type="caution">
    <text evidence="1">The sequence shown here is derived from an EMBL/GenBank/DDBJ whole genome shotgun (WGS) entry which is preliminary data.</text>
</comment>